<reference evidence="9 10" key="1">
    <citation type="submission" date="2023-09" db="EMBL/GenBank/DDBJ databases">
        <title>Nesidiocoris tenuis whole genome shotgun sequence.</title>
        <authorList>
            <person name="Shibata T."/>
            <person name="Shimoda M."/>
            <person name="Kobayashi T."/>
            <person name="Uehara T."/>
        </authorList>
    </citation>
    <scope>NUCLEOTIDE SEQUENCE [LARGE SCALE GENOMIC DNA]</scope>
    <source>
        <strain evidence="9 10">Japan</strain>
    </source>
</reference>
<feature type="compositionally biased region" description="Polar residues" evidence="5">
    <location>
        <begin position="364"/>
        <end position="390"/>
    </location>
</feature>
<evidence type="ECO:0000256" key="4">
    <source>
        <dbReference type="PROSITE-ProRule" id="PRU00076"/>
    </source>
</evidence>
<dbReference type="PROSITE" id="PS01187">
    <property type="entry name" value="EGF_CA"/>
    <property type="match status" value="1"/>
</dbReference>
<evidence type="ECO:0000313" key="10">
    <source>
        <dbReference type="Proteomes" id="UP001307889"/>
    </source>
</evidence>
<evidence type="ECO:0000259" key="8">
    <source>
        <dbReference type="PROSITE" id="PS50026"/>
    </source>
</evidence>
<feature type="signal peptide" evidence="7">
    <location>
        <begin position="1"/>
        <end position="27"/>
    </location>
</feature>
<dbReference type="InterPro" id="IPR000152">
    <property type="entry name" value="EGF-type_Asp/Asn_hydroxyl_site"/>
</dbReference>
<dbReference type="PANTHER" id="PTHR24034">
    <property type="entry name" value="EGF-LIKE DOMAIN-CONTAINING PROTEIN"/>
    <property type="match status" value="1"/>
</dbReference>
<evidence type="ECO:0000256" key="1">
    <source>
        <dbReference type="ARBA" id="ARBA00022536"/>
    </source>
</evidence>
<protein>
    <recommendedName>
        <fullName evidence="8">EGF-like domain-containing protein</fullName>
    </recommendedName>
</protein>
<dbReference type="InterPro" id="IPR001881">
    <property type="entry name" value="EGF-like_Ca-bd_dom"/>
</dbReference>
<dbReference type="PROSITE" id="PS50026">
    <property type="entry name" value="EGF_3"/>
    <property type="match status" value="2"/>
</dbReference>
<feature type="transmembrane region" description="Helical" evidence="6">
    <location>
        <begin position="1005"/>
        <end position="1030"/>
    </location>
</feature>
<dbReference type="Proteomes" id="UP001307889">
    <property type="component" value="Chromosome 8"/>
</dbReference>
<sequence length="1209" mass="130871">MRLGKISRKTLIALAAAFSIAASSSLSDNPTSLHGDVSYAVTGAGPPILPTRTSDFRDRVERISSTGEISETDISSSAVRRSSIADPSEGIEGRREYTRPRQSSQRYAPEVEHHFSFNQNDLGRSYYELVPTKGNNGGFRSHTIQHTTASVGSGEAVGAPRGRGLPLEPQTPALSAGTEIAPRASDNRKGPGQPDLREFISGFVKYLNGNVPMGTGMPRPIRNRINNRGPPKISDLPPLNLDSGLPPALQPPPPPTDRDPPPYPFEKPIIPPEKHIIKPFISGVPLPEQLVPTDQSVLPSSIPASLRPPLRPVRPKPNEKYENKTKIYGDQNRPYPDLTNTPDKPPVKLEPPREPARPFYEGPKQSTKPPLSNPNKNVNLSYAPTPSRTPIVQREEVTNGTTNPPIKQAFNTTQSPSSSNSSSTEKPKISATKVLGVDVSSVVNVVTEKIPDKETEFNVSTTEPGPVKGNSNATTTTSTTSTAGNSTTRMPATSPNNASTETTTRSDFTTVTTPKLGNIANTDRPASSPSLPVSGLTAIPSVTRVRPAIIESSIIEEVPLQDVHKPTKWEQGPMAQKPYKGGGFAPRPGIVLDDPEYKPGGGRPIITAPPKGEIFDVTVSAVHGASPSTGQPVIYPVELEGVNLPGAANGEVSVITKAEDGQHFVSIDGKRTYISLFGSTETAGVKPTPATRPQTKTSAGYAPPVQQGQVSPGPAPGNQQQGNQRPKRPYHRRPQQPPVRIDTCIVGDWSTCDSDQHEVCRTEQGVSSCHCAPGYSRHSHRQPCKRVISVVASVQIDKIYDQKITWSDKLRDVDSQEYLQLEYESARAMESAMSMTPFSDAFMGAKLNNIFTMPGASHKPVFVNMTLQIEESLESKRPQVKQEIQKQLLGAIHRRSNNIGTSPLWAVPANSVSALQDLDECRSPELNDCHGAATCQNIFGSFECTCPPGYKDEFASNPHKSGRRCETCSSEHCNHRGTCSYDKGQPVCQCAGNYYGSQCEVDGEVLGVAIGASLAAVIIILSTLACLCMWSRRWNKEQKCAGIGSPVFGYMPSGGSTVKTPGIGAPPYQVSLEDRLRWAQIADAMAQSTNHYAPEPVGIPTRPSSAMFGYGTTMPMAPMPLPRLGLRPGSAHNLTRHHDSSSEEEDKTDLLGRNFQVPRPKSRGSIANQSGIYYDVDYEQNNDQYVTTKHPGVIALNTYTMGRSHYYRT</sequence>
<dbReference type="InterPro" id="IPR009030">
    <property type="entry name" value="Growth_fac_rcpt_cys_sf"/>
</dbReference>
<feature type="region of interest" description="Disordered" evidence="5">
    <location>
        <begin position="681"/>
        <end position="739"/>
    </location>
</feature>
<dbReference type="CDD" id="cd00054">
    <property type="entry name" value="EGF_CA"/>
    <property type="match status" value="1"/>
</dbReference>
<feature type="domain" description="EGF-like" evidence="8">
    <location>
        <begin position="966"/>
        <end position="1000"/>
    </location>
</feature>
<proteinExistence type="predicted"/>
<feature type="compositionally biased region" description="Low complexity" evidence="5">
    <location>
        <begin position="218"/>
        <end position="233"/>
    </location>
</feature>
<keyword evidence="2" id="KW-0677">Repeat</keyword>
<feature type="compositionally biased region" description="Polar residues" evidence="5">
    <location>
        <begin position="519"/>
        <end position="531"/>
    </location>
</feature>
<feature type="compositionally biased region" description="Low complexity" evidence="5">
    <location>
        <begin position="73"/>
        <end position="86"/>
    </location>
</feature>
<evidence type="ECO:0000256" key="5">
    <source>
        <dbReference type="SAM" id="MobiDB-lite"/>
    </source>
</evidence>
<dbReference type="InterPro" id="IPR018097">
    <property type="entry name" value="EGF_Ca-bd_CS"/>
</dbReference>
<keyword evidence="6" id="KW-1133">Transmembrane helix</keyword>
<comment type="caution">
    <text evidence="4">Lacks conserved residue(s) required for the propagation of feature annotation.</text>
</comment>
<feature type="region of interest" description="Disordered" evidence="5">
    <location>
        <begin position="66"/>
        <end position="108"/>
    </location>
</feature>
<feature type="disulfide bond" evidence="4">
    <location>
        <begin position="990"/>
        <end position="999"/>
    </location>
</feature>
<dbReference type="SMART" id="SM00181">
    <property type="entry name" value="EGF"/>
    <property type="match status" value="3"/>
</dbReference>
<dbReference type="SMART" id="SM00179">
    <property type="entry name" value="EGF_CA"/>
    <property type="match status" value="1"/>
</dbReference>
<feature type="region of interest" description="Disordered" evidence="5">
    <location>
        <begin position="1129"/>
        <end position="1166"/>
    </location>
</feature>
<accession>A0ABN7AZP2</accession>
<dbReference type="EMBL" id="AP028916">
    <property type="protein sequence ID" value="BES97626.1"/>
    <property type="molecule type" value="Genomic_DNA"/>
</dbReference>
<evidence type="ECO:0000256" key="3">
    <source>
        <dbReference type="ARBA" id="ARBA00023157"/>
    </source>
</evidence>
<keyword evidence="10" id="KW-1185">Reference proteome</keyword>
<feature type="compositionally biased region" description="Polar residues" evidence="5">
    <location>
        <begin position="489"/>
        <end position="499"/>
    </location>
</feature>
<dbReference type="PROSITE" id="PS00010">
    <property type="entry name" value="ASX_HYDROXYL"/>
    <property type="match status" value="1"/>
</dbReference>
<keyword evidence="3 4" id="KW-1015">Disulfide bond</keyword>
<organism evidence="9 10">
    <name type="scientific">Nesidiocoris tenuis</name>
    <dbReference type="NCBI Taxonomy" id="355587"/>
    <lineage>
        <taxon>Eukaryota</taxon>
        <taxon>Metazoa</taxon>
        <taxon>Ecdysozoa</taxon>
        <taxon>Arthropoda</taxon>
        <taxon>Hexapoda</taxon>
        <taxon>Insecta</taxon>
        <taxon>Pterygota</taxon>
        <taxon>Neoptera</taxon>
        <taxon>Paraneoptera</taxon>
        <taxon>Hemiptera</taxon>
        <taxon>Heteroptera</taxon>
        <taxon>Panheteroptera</taxon>
        <taxon>Cimicomorpha</taxon>
        <taxon>Miridae</taxon>
        <taxon>Dicyphina</taxon>
        <taxon>Nesidiocoris</taxon>
    </lineage>
</organism>
<dbReference type="InterPro" id="IPR000742">
    <property type="entry name" value="EGF"/>
</dbReference>
<dbReference type="InterPro" id="IPR050751">
    <property type="entry name" value="ECM_structural_protein"/>
</dbReference>
<dbReference type="SUPFAM" id="SSF57184">
    <property type="entry name" value="Growth factor receptor domain"/>
    <property type="match status" value="1"/>
</dbReference>
<feature type="region of interest" description="Disordered" evidence="5">
    <location>
        <begin position="149"/>
        <end position="193"/>
    </location>
</feature>
<feature type="region of interest" description="Disordered" evidence="5">
    <location>
        <begin position="456"/>
        <end position="532"/>
    </location>
</feature>
<feature type="compositionally biased region" description="Basic and acidic residues" evidence="5">
    <location>
        <begin position="345"/>
        <end position="356"/>
    </location>
</feature>
<keyword evidence="6" id="KW-0812">Transmembrane</keyword>
<feature type="compositionally biased region" description="Low complexity" evidence="5">
    <location>
        <begin position="500"/>
        <end position="513"/>
    </location>
</feature>
<keyword evidence="6" id="KW-0472">Membrane</keyword>
<feature type="compositionally biased region" description="Polar residues" evidence="5">
    <location>
        <begin position="398"/>
        <end position="414"/>
    </location>
</feature>
<keyword evidence="1 4" id="KW-0245">EGF-like domain</keyword>
<feature type="compositionally biased region" description="Basic and acidic residues" evidence="5">
    <location>
        <begin position="316"/>
        <end position="327"/>
    </location>
</feature>
<feature type="chain" id="PRO_5046805059" description="EGF-like domain-containing protein" evidence="7">
    <location>
        <begin position="28"/>
        <end position="1209"/>
    </location>
</feature>
<gene>
    <name evidence="9" type="ORF">NTJ_10440</name>
</gene>
<dbReference type="PROSITE" id="PS00022">
    <property type="entry name" value="EGF_1"/>
    <property type="match status" value="1"/>
</dbReference>
<feature type="compositionally biased region" description="Pro residues" evidence="5">
    <location>
        <begin position="248"/>
        <end position="269"/>
    </location>
</feature>
<keyword evidence="7" id="KW-0732">Signal</keyword>
<feature type="compositionally biased region" description="Basic residues" evidence="5">
    <location>
        <begin position="725"/>
        <end position="734"/>
    </location>
</feature>
<feature type="region of interest" description="Disordered" evidence="5">
    <location>
        <begin position="215"/>
        <end position="269"/>
    </location>
</feature>
<feature type="region of interest" description="Disordered" evidence="5">
    <location>
        <begin position="291"/>
        <end position="431"/>
    </location>
</feature>
<evidence type="ECO:0000256" key="2">
    <source>
        <dbReference type="ARBA" id="ARBA00022737"/>
    </source>
</evidence>
<dbReference type="Gene3D" id="2.10.25.10">
    <property type="entry name" value="Laminin"/>
    <property type="match status" value="1"/>
</dbReference>
<feature type="compositionally biased region" description="Low complexity" evidence="5">
    <location>
        <begin position="702"/>
        <end position="724"/>
    </location>
</feature>
<feature type="compositionally biased region" description="Low complexity" evidence="5">
    <location>
        <begin position="469"/>
        <end position="488"/>
    </location>
</feature>
<name>A0ABN7AZP2_9HEMI</name>
<dbReference type="InterPro" id="IPR049883">
    <property type="entry name" value="NOTCH1_EGF-like"/>
</dbReference>
<dbReference type="PANTHER" id="PTHR24034:SF89">
    <property type="entry name" value="COMPLEMENT COMPONENT C1Q RECEPTOR"/>
    <property type="match status" value="1"/>
</dbReference>
<evidence type="ECO:0000256" key="6">
    <source>
        <dbReference type="SAM" id="Phobius"/>
    </source>
</evidence>
<dbReference type="Pfam" id="PF07645">
    <property type="entry name" value="EGF_CA"/>
    <property type="match status" value="1"/>
</dbReference>
<feature type="domain" description="EGF-like" evidence="8">
    <location>
        <begin position="917"/>
        <end position="956"/>
    </location>
</feature>
<evidence type="ECO:0000256" key="7">
    <source>
        <dbReference type="SAM" id="SignalP"/>
    </source>
</evidence>
<evidence type="ECO:0000313" key="9">
    <source>
        <dbReference type="EMBL" id="BES97626.1"/>
    </source>
</evidence>